<gene>
    <name evidence="1" type="ORF">CWD94_04435</name>
</gene>
<evidence type="ECO:0000313" key="1">
    <source>
        <dbReference type="EMBL" id="PJO44938.1"/>
    </source>
</evidence>
<comment type="caution">
    <text evidence="1">The sequence shown here is derived from an EMBL/GenBank/DDBJ whole genome shotgun (WGS) entry which is preliminary data.</text>
</comment>
<dbReference type="AlphaFoldDB" id="A0A2M9QA41"/>
<accession>A0A2M9QA41</accession>
<sequence length="262" mass="30357">MDFQSREWLEAVRNIQRTMNSFQESAIRNAQMYNDLALRAGTTLAEPVMRFQEFNNSMNSNMIRMLQTQQTIFLEATTTMQRFASSFADFAVDIRNNIPFEQLAAIDFSYLDEMDNVDEVELSDEMKAHIQQEIQVQLDAMNEIEEPTIATYQEFFVKLSNNIPFKYLFPILFFVFSPFSNLVSEEIQETLTEAWEDKLQIDLTGEYNATIREETFLREDSGITAPILLPQQLKVGQTIIVNTRRGSWVKIMVLVGETTYTG</sequence>
<organism evidence="1 2">
    <name type="scientific">Lysinibacillus xylanilyticus</name>
    <dbReference type="NCBI Taxonomy" id="582475"/>
    <lineage>
        <taxon>Bacteria</taxon>
        <taxon>Bacillati</taxon>
        <taxon>Bacillota</taxon>
        <taxon>Bacilli</taxon>
        <taxon>Bacillales</taxon>
        <taxon>Bacillaceae</taxon>
        <taxon>Lysinibacillus</taxon>
    </lineage>
</organism>
<dbReference type="Proteomes" id="UP000232101">
    <property type="component" value="Unassembled WGS sequence"/>
</dbReference>
<evidence type="ECO:0000313" key="2">
    <source>
        <dbReference type="Proteomes" id="UP000232101"/>
    </source>
</evidence>
<name>A0A2M9QA41_9BACI</name>
<reference evidence="1 2" key="1">
    <citation type="submission" date="2017-11" db="EMBL/GenBank/DDBJ databases">
        <title>Bacterial isolate from king chilli rhizosphere.</title>
        <authorList>
            <person name="Takhelmayum P."/>
            <person name="Sarangthem I."/>
        </authorList>
    </citation>
    <scope>NUCLEOTIDE SEQUENCE [LARGE SCALE GENOMIC DNA]</scope>
    <source>
        <strain evidence="2">t26</strain>
    </source>
</reference>
<dbReference type="RefSeq" id="WP_100542227.1">
    <property type="nucleotide sequence ID" value="NZ_PHQY01000322.1"/>
</dbReference>
<proteinExistence type="predicted"/>
<protein>
    <submittedName>
        <fullName evidence="1">Uncharacterized protein</fullName>
    </submittedName>
</protein>
<dbReference type="EMBL" id="PHQY01000322">
    <property type="protein sequence ID" value="PJO44938.1"/>
    <property type="molecule type" value="Genomic_DNA"/>
</dbReference>